<accession>A0A7C1E8F7</accession>
<name>A0A7C1E8F7_9CREN</name>
<dbReference type="AlphaFoldDB" id="A0A7C1E8F7"/>
<comment type="caution">
    <text evidence="1">The sequence shown here is derived from an EMBL/GenBank/DDBJ whole genome shotgun (WGS) entry which is preliminary data.</text>
</comment>
<protein>
    <submittedName>
        <fullName evidence="1">Uncharacterized protein</fullName>
    </submittedName>
</protein>
<gene>
    <name evidence="1" type="ORF">ENO04_00515</name>
</gene>
<dbReference type="EMBL" id="DSDY01000020">
    <property type="protein sequence ID" value="HDS10098.1"/>
    <property type="molecule type" value="Genomic_DNA"/>
</dbReference>
<organism evidence="1">
    <name type="scientific">Fervidicoccus fontis</name>
    <dbReference type="NCBI Taxonomy" id="683846"/>
    <lineage>
        <taxon>Archaea</taxon>
        <taxon>Thermoproteota</taxon>
        <taxon>Thermoprotei</taxon>
        <taxon>Fervidicoccales</taxon>
        <taxon>Fervidicoccaceae</taxon>
        <taxon>Fervidicoccus</taxon>
    </lineage>
</organism>
<evidence type="ECO:0000313" key="1">
    <source>
        <dbReference type="EMBL" id="HDS10098.1"/>
    </source>
</evidence>
<reference evidence="1" key="1">
    <citation type="journal article" date="2020" name="mSystems">
        <title>Genome- and Community-Level Interaction Insights into Carbon Utilization and Element Cycling Functions of Hydrothermarchaeota in Hydrothermal Sediment.</title>
        <authorList>
            <person name="Zhou Z."/>
            <person name="Liu Y."/>
            <person name="Xu W."/>
            <person name="Pan J."/>
            <person name="Luo Z.H."/>
            <person name="Li M."/>
        </authorList>
    </citation>
    <scope>NUCLEOTIDE SEQUENCE [LARGE SCALE GENOMIC DNA]</scope>
    <source>
        <strain evidence="1">SpSt-123</strain>
    </source>
</reference>
<proteinExistence type="predicted"/>
<sequence length="86" mass="10017">MTYLEELKEIIQPKLSEKDIKILPKTGSIRLVKDMQVVMTINDKGDYVELEVGGKVYKYDKWYTKPKHLAVVILRQFGFEIEPTSV</sequence>